<evidence type="ECO:0000256" key="5">
    <source>
        <dbReference type="ARBA" id="ARBA00023136"/>
    </source>
</evidence>
<gene>
    <name evidence="7" type="ORF">PQG83_15890</name>
</gene>
<dbReference type="PANTHER" id="PTHR43646:SF2">
    <property type="entry name" value="GLYCOSYLTRANSFERASE 2-LIKE DOMAIN-CONTAINING PROTEIN"/>
    <property type="match status" value="1"/>
</dbReference>
<proteinExistence type="predicted"/>
<evidence type="ECO:0000256" key="1">
    <source>
        <dbReference type="ARBA" id="ARBA00004236"/>
    </source>
</evidence>
<feature type="domain" description="Glycosyltransferase 2-like" evidence="6">
    <location>
        <begin position="5"/>
        <end position="158"/>
    </location>
</feature>
<protein>
    <submittedName>
        <fullName evidence="7">TIGR04283 family arsenosugar biosynthesis glycosyltransferase</fullName>
    </submittedName>
</protein>
<organism evidence="7 8">
    <name type="scientific">Candidatus Nitrospira neomarina</name>
    <dbReference type="NCBI Taxonomy" id="3020899"/>
    <lineage>
        <taxon>Bacteria</taxon>
        <taxon>Pseudomonadati</taxon>
        <taxon>Nitrospirota</taxon>
        <taxon>Nitrospiria</taxon>
        <taxon>Nitrospirales</taxon>
        <taxon>Nitrospiraceae</taxon>
        <taxon>Nitrospira</taxon>
    </lineage>
</organism>
<dbReference type="NCBIfam" id="TIGR04283">
    <property type="entry name" value="glyco_like_mftF"/>
    <property type="match status" value="1"/>
</dbReference>
<dbReference type="EMBL" id="CP116968">
    <property type="protein sequence ID" value="WNM61223.1"/>
    <property type="molecule type" value="Genomic_DNA"/>
</dbReference>
<keyword evidence="8" id="KW-1185">Reference proteome</keyword>
<dbReference type="GO" id="GO:0016757">
    <property type="term" value="F:glycosyltransferase activity"/>
    <property type="evidence" value="ECO:0007669"/>
    <property type="project" value="UniProtKB-KW"/>
</dbReference>
<accession>A0AA96GGD1</accession>
<dbReference type="InterPro" id="IPR029044">
    <property type="entry name" value="Nucleotide-diphossugar_trans"/>
</dbReference>
<evidence type="ECO:0000313" key="8">
    <source>
        <dbReference type="Proteomes" id="UP001302494"/>
    </source>
</evidence>
<dbReference type="AlphaFoldDB" id="A0AA96GGD1"/>
<dbReference type="KEGG" id="nneo:PQG83_15890"/>
<dbReference type="CDD" id="cd02522">
    <property type="entry name" value="GT_2_like_a"/>
    <property type="match status" value="1"/>
</dbReference>
<reference evidence="7 8" key="1">
    <citation type="submission" date="2023-01" db="EMBL/GenBank/DDBJ databases">
        <title>Cultivation and genomic characterization of new, ubiquitous marine nitrite-oxidizing bacteria from the Nitrospirales.</title>
        <authorList>
            <person name="Mueller A.J."/>
            <person name="Daebeler A."/>
            <person name="Herbold C.W."/>
            <person name="Kirkegaard R.H."/>
            <person name="Daims H."/>
        </authorList>
    </citation>
    <scope>NUCLEOTIDE SEQUENCE [LARGE SCALE GENOMIC DNA]</scope>
    <source>
        <strain evidence="7 8">DK</strain>
    </source>
</reference>
<dbReference type="PANTHER" id="PTHR43646">
    <property type="entry name" value="GLYCOSYLTRANSFERASE"/>
    <property type="match status" value="1"/>
</dbReference>
<dbReference type="Pfam" id="PF00535">
    <property type="entry name" value="Glycos_transf_2"/>
    <property type="match status" value="1"/>
</dbReference>
<dbReference type="InterPro" id="IPR026461">
    <property type="entry name" value="Trfase_2_rSAM/seldom_assoc"/>
</dbReference>
<keyword evidence="5" id="KW-0472">Membrane</keyword>
<keyword evidence="4" id="KW-0808">Transferase</keyword>
<evidence type="ECO:0000313" key="7">
    <source>
        <dbReference type="EMBL" id="WNM61223.1"/>
    </source>
</evidence>
<dbReference type="SUPFAM" id="SSF53448">
    <property type="entry name" value="Nucleotide-diphospho-sugar transferases"/>
    <property type="match status" value="1"/>
</dbReference>
<dbReference type="InterPro" id="IPR001173">
    <property type="entry name" value="Glyco_trans_2-like"/>
</dbReference>
<evidence type="ECO:0000256" key="4">
    <source>
        <dbReference type="ARBA" id="ARBA00022679"/>
    </source>
</evidence>
<comment type="subcellular location">
    <subcellularLocation>
        <location evidence="1">Cell membrane</location>
    </subcellularLocation>
</comment>
<sequence length="232" mass="26386">MGIAVIIPVLNEQKALPALLPILIPLGFKEIIVVDGGSRDGTVDVARKILEFTSDSRNRIISGPCGRASQMNAGAALANSEILVFLHADTQLPDNAKQLIADAMDDPQCVGGRFDVRFPRDTGYAWMVSRLMNLRSRWSGIFTGDQAMFVRRSVFKELGGFANIPLMEDIEFSRRLKRAGRIASLRAKVITSFRRWEQQGPLRTIVRMWTLRTWYWLGWDPRRLQQYYDTVR</sequence>
<dbReference type="RefSeq" id="WP_312743059.1">
    <property type="nucleotide sequence ID" value="NZ_CP116968.1"/>
</dbReference>
<keyword evidence="2" id="KW-1003">Cell membrane</keyword>
<evidence type="ECO:0000256" key="2">
    <source>
        <dbReference type="ARBA" id="ARBA00022475"/>
    </source>
</evidence>
<name>A0AA96GGD1_9BACT</name>
<dbReference type="Gene3D" id="3.90.550.10">
    <property type="entry name" value="Spore Coat Polysaccharide Biosynthesis Protein SpsA, Chain A"/>
    <property type="match status" value="1"/>
</dbReference>
<dbReference type="Proteomes" id="UP001302494">
    <property type="component" value="Chromosome"/>
</dbReference>
<dbReference type="GO" id="GO:0005886">
    <property type="term" value="C:plasma membrane"/>
    <property type="evidence" value="ECO:0007669"/>
    <property type="project" value="UniProtKB-SubCell"/>
</dbReference>
<evidence type="ECO:0000259" key="6">
    <source>
        <dbReference type="Pfam" id="PF00535"/>
    </source>
</evidence>
<keyword evidence="3" id="KW-0328">Glycosyltransferase</keyword>
<evidence type="ECO:0000256" key="3">
    <source>
        <dbReference type="ARBA" id="ARBA00022676"/>
    </source>
</evidence>